<comment type="caution">
    <text evidence="2">The sequence shown here is derived from an EMBL/GenBank/DDBJ whole genome shotgun (WGS) entry which is preliminary data.</text>
</comment>
<evidence type="ECO:0000313" key="3">
    <source>
        <dbReference type="Proteomes" id="UP001055115"/>
    </source>
</evidence>
<evidence type="ECO:0000256" key="1">
    <source>
        <dbReference type="SAM" id="SignalP"/>
    </source>
</evidence>
<dbReference type="AlphaFoldDB" id="A0AA37NW59"/>
<organism evidence="2 3">
    <name type="scientific">Colletotrichum spaethianum</name>
    <dbReference type="NCBI Taxonomy" id="700344"/>
    <lineage>
        <taxon>Eukaryota</taxon>
        <taxon>Fungi</taxon>
        <taxon>Dikarya</taxon>
        <taxon>Ascomycota</taxon>
        <taxon>Pezizomycotina</taxon>
        <taxon>Sordariomycetes</taxon>
        <taxon>Hypocreomycetidae</taxon>
        <taxon>Glomerellales</taxon>
        <taxon>Glomerellaceae</taxon>
        <taxon>Colletotrichum</taxon>
        <taxon>Colletotrichum spaethianum species complex</taxon>
    </lineage>
</organism>
<name>A0AA37NW59_9PEZI</name>
<keyword evidence="1" id="KW-0732">Signal</keyword>
<evidence type="ECO:0000313" key="2">
    <source>
        <dbReference type="EMBL" id="GKT40985.1"/>
    </source>
</evidence>
<accession>A0AA37NW59</accession>
<feature type="chain" id="PRO_5041282054" evidence="1">
    <location>
        <begin position="20"/>
        <end position="78"/>
    </location>
</feature>
<proteinExistence type="predicted"/>
<dbReference type="RefSeq" id="XP_049123335.1">
    <property type="nucleotide sequence ID" value="XM_049267378.1"/>
</dbReference>
<feature type="signal peptide" evidence="1">
    <location>
        <begin position="1"/>
        <end position="19"/>
    </location>
</feature>
<dbReference type="Proteomes" id="UP001055115">
    <property type="component" value="Unassembled WGS sequence"/>
</dbReference>
<protein>
    <submittedName>
        <fullName evidence="2">Uncharacterized protein</fullName>
    </submittedName>
</protein>
<gene>
    <name evidence="2" type="ORF">ColSpa_01166</name>
</gene>
<dbReference type="GeneID" id="73321968"/>
<reference evidence="2 3" key="1">
    <citation type="submission" date="2022-03" db="EMBL/GenBank/DDBJ databases">
        <title>Genome data of Colletotrichum spp.</title>
        <authorList>
            <person name="Utami Y.D."/>
            <person name="Hiruma K."/>
        </authorList>
    </citation>
    <scope>NUCLEOTIDE SEQUENCE [LARGE SCALE GENOMIC DNA]</scope>
    <source>
        <strain evidence="2 3">MAFF 239500</strain>
    </source>
</reference>
<sequence length="78" mass="8399">MVYPSLSLATLSLAALTAASPIVTQSRQPSHNSAQSALHKLPYSKIRKYLGATDGEPIAPKMIPGVGNKWQCFDREST</sequence>
<dbReference type="EMBL" id="BQXU01000002">
    <property type="protein sequence ID" value="GKT40985.1"/>
    <property type="molecule type" value="Genomic_DNA"/>
</dbReference>
<keyword evidence="3" id="KW-1185">Reference proteome</keyword>